<keyword evidence="2 6" id="KW-0812">Transmembrane</keyword>
<dbReference type="Pfam" id="PF20684">
    <property type="entry name" value="Fung_rhodopsin"/>
    <property type="match status" value="1"/>
</dbReference>
<keyword evidence="9" id="KW-1185">Reference proteome</keyword>
<feature type="transmembrane region" description="Helical" evidence="6">
    <location>
        <begin position="147"/>
        <end position="169"/>
    </location>
</feature>
<feature type="transmembrane region" description="Helical" evidence="6">
    <location>
        <begin position="112"/>
        <end position="135"/>
    </location>
</feature>
<accession>A0ABY6UQ76</accession>
<evidence type="ECO:0000259" key="7">
    <source>
        <dbReference type="Pfam" id="PF20684"/>
    </source>
</evidence>
<organism evidence="8 9">
    <name type="scientific">Bionectria ochroleuca</name>
    <name type="common">Gliocladium roseum</name>
    <dbReference type="NCBI Taxonomy" id="29856"/>
    <lineage>
        <taxon>Eukaryota</taxon>
        <taxon>Fungi</taxon>
        <taxon>Dikarya</taxon>
        <taxon>Ascomycota</taxon>
        <taxon>Pezizomycotina</taxon>
        <taxon>Sordariomycetes</taxon>
        <taxon>Hypocreomycetidae</taxon>
        <taxon>Hypocreales</taxon>
        <taxon>Bionectriaceae</taxon>
        <taxon>Clonostachys</taxon>
    </lineage>
</organism>
<evidence type="ECO:0000256" key="4">
    <source>
        <dbReference type="ARBA" id="ARBA00023136"/>
    </source>
</evidence>
<keyword evidence="4 6" id="KW-0472">Membrane</keyword>
<dbReference type="PANTHER" id="PTHR33048:SF92">
    <property type="entry name" value="INTEGRAL MEMBRANE PROTEIN"/>
    <property type="match status" value="1"/>
</dbReference>
<evidence type="ECO:0000256" key="3">
    <source>
        <dbReference type="ARBA" id="ARBA00022989"/>
    </source>
</evidence>
<name>A0ABY6UQ76_BIOOC</name>
<sequence length="324" mass="35810">MSYSHIRSTRPAHAPQIAGFIVDMHSDHPADHMNAESVIAAQWTLMSVAILLVVARLSVRFLLKQRNLILSDLFLVVSCCAAVGLLTADVIIWKQGTWLNIVDPGVTTLKARFAICFLFDTGIYFPKFSIIALYYTLVPRTQPWMRIALYGLTATTTSCCLITIFYTVFYCGLDVASNWSTEPGSCKFFFADMPVEVYWGMHLATEVLNFIFPFPIVRDLRLPSLREKIGLYIILGLGLITILVTIARYVNGVFGFSSYGATLWGTAELATAISAVALTALRPLLRVATKIVTDTYTKFASKCTESSHATGIKSSFSSRSRPSA</sequence>
<evidence type="ECO:0000256" key="6">
    <source>
        <dbReference type="SAM" id="Phobius"/>
    </source>
</evidence>
<keyword evidence="3 6" id="KW-1133">Transmembrane helix</keyword>
<feature type="transmembrane region" description="Helical" evidence="6">
    <location>
        <begin position="69"/>
        <end position="92"/>
    </location>
</feature>
<evidence type="ECO:0000256" key="1">
    <source>
        <dbReference type="ARBA" id="ARBA00004141"/>
    </source>
</evidence>
<evidence type="ECO:0000256" key="5">
    <source>
        <dbReference type="ARBA" id="ARBA00038359"/>
    </source>
</evidence>
<comment type="subcellular location">
    <subcellularLocation>
        <location evidence="1">Membrane</location>
        <topology evidence="1">Multi-pass membrane protein</topology>
    </subcellularLocation>
</comment>
<dbReference type="PANTHER" id="PTHR33048">
    <property type="entry name" value="PTH11-LIKE INTEGRAL MEMBRANE PROTEIN (AFU_ORTHOLOGUE AFUA_5G11245)"/>
    <property type="match status" value="1"/>
</dbReference>
<feature type="transmembrane region" description="Helical" evidence="6">
    <location>
        <begin position="39"/>
        <end position="57"/>
    </location>
</feature>
<comment type="caution">
    <text evidence="8">The sequence shown here is derived from an EMBL/GenBank/DDBJ whole genome shotgun (WGS) entry which is preliminary data.</text>
</comment>
<protein>
    <recommendedName>
        <fullName evidence="7">Rhodopsin domain-containing protein</fullName>
    </recommendedName>
</protein>
<feature type="transmembrane region" description="Helical" evidence="6">
    <location>
        <begin position="229"/>
        <end position="250"/>
    </location>
</feature>
<gene>
    <name evidence="8" type="ORF">CLO192961_LOCUS352180</name>
</gene>
<evidence type="ECO:0000313" key="9">
    <source>
        <dbReference type="Proteomes" id="UP000766486"/>
    </source>
</evidence>
<dbReference type="Proteomes" id="UP000766486">
    <property type="component" value="Unassembled WGS sequence"/>
</dbReference>
<dbReference type="EMBL" id="CABFNS010000863">
    <property type="protein sequence ID" value="VUC33478.1"/>
    <property type="molecule type" value="Genomic_DNA"/>
</dbReference>
<comment type="similarity">
    <text evidence="5">Belongs to the SAT4 family.</text>
</comment>
<feature type="transmembrane region" description="Helical" evidence="6">
    <location>
        <begin position="262"/>
        <end position="281"/>
    </location>
</feature>
<feature type="domain" description="Rhodopsin" evidence="7">
    <location>
        <begin position="55"/>
        <end position="286"/>
    </location>
</feature>
<proteinExistence type="inferred from homology"/>
<dbReference type="InterPro" id="IPR052337">
    <property type="entry name" value="SAT4-like"/>
</dbReference>
<evidence type="ECO:0000256" key="2">
    <source>
        <dbReference type="ARBA" id="ARBA00022692"/>
    </source>
</evidence>
<dbReference type="InterPro" id="IPR049326">
    <property type="entry name" value="Rhodopsin_dom_fungi"/>
</dbReference>
<feature type="transmembrane region" description="Helical" evidence="6">
    <location>
        <begin position="197"/>
        <end position="217"/>
    </location>
</feature>
<evidence type="ECO:0000313" key="8">
    <source>
        <dbReference type="EMBL" id="VUC33478.1"/>
    </source>
</evidence>
<reference evidence="8 9" key="1">
    <citation type="submission" date="2019-06" db="EMBL/GenBank/DDBJ databases">
        <authorList>
            <person name="Broberg M."/>
        </authorList>
    </citation>
    <scope>NUCLEOTIDE SEQUENCE [LARGE SCALE GENOMIC DNA]</scope>
</reference>